<dbReference type="InterPro" id="IPR003488">
    <property type="entry name" value="DprA"/>
</dbReference>
<feature type="domain" description="Smf/DprA SLOG" evidence="3">
    <location>
        <begin position="163"/>
        <end position="369"/>
    </location>
</feature>
<dbReference type="SUPFAM" id="SSF46785">
    <property type="entry name" value="Winged helix' DNA-binding domain"/>
    <property type="match status" value="1"/>
</dbReference>
<dbReference type="InterPro" id="IPR036388">
    <property type="entry name" value="WH-like_DNA-bd_sf"/>
</dbReference>
<comment type="caution">
    <text evidence="4">The sequence shown here is derived from an EMBL/GenBank/DDBJ whole genome shotgun (WGS) entry which is preliminary data.</text>
</comment>
<name>A0A7X5QYS0_9MICO</name>
<evidence type="ECO:0000256" key="2">
    <source>
        <dbReference type="SAM" id="MobiDB-lite"/>
    </source>
</evidence>
<dbReference type="SUPFAM" id="SSF102405">
    <property type="entry name" value="MCP/YpsA-like"/>
    <property type="match status" value="1"/>
</dbReference>
<feature type="region of interest" description="Disordered" evidence="2">
    <location>
        <begin position="489"/>
        <end position="519"/>
    </location>
</feature>
<dbReference type="NCBIfam" id="TIGR00732">
    <property type="entry name" value="dprA"/>
    <property type="match status" value="1"/>
</dbReference>
<feature type="compositionally biased region" description="Polar residues" evidence="2">
    <location>
        <begin position="505"/>
        <end position="519"/>
    </location>
</feature>
<dbReference type="EMBL" id="JAAMOX010000001">
    <property type="protein sequence ID" value="NIH52421.1"/>
    <property type="molecule type" value="Genomic_DNA"/>
</dbReference>
<feature type="region of interest" description="Disordered" evidence="2">
    <location>
        <begin position="565"/>
        <end position="588"/>
    </location>
</feature>
<dbReference type="RefSeq" id="WP_243848563.1">
    <property type="nucleotide sequence ID" value="NZ_JAAMOX010000001.1"/>
</dbReference>
<evidence type="ECO:0000313" key="5">
    <source>
        <dbReference type="Proteomes" id="UP000541033"/>
    </source>
</evidence>
<protein>
    <submittedName>
        <fullName evidence="4">DNA protecting protein DprA</fullName>
    </submittedName>
</protein>
<evidence type="ECO:0000259" key="3">
    <source>
        <dbReference type="Pfam" id="PF02481"/>
    </source>
</evidence>
<accession>A0A7X5QYS0</accession>
<dbReference type="Gene3D" id="1.10.10.10">
    <property type="entry name" value="Winged helix-like DNA-binding domain superfamily/Winged helix DNA-binding domain"/>
    <property type="match status" value="1"/>
</dbReference>
<feature type="compositionally biased region" description="Polar residues" evidence="2">
    <location>
        <begin position="577"/>
        <end position="588"/>
    </location>
</feature>
<dbReference type="GO" id="GO:0009294">
    <property type="term" value="P:DNA-mediated transformation"/>
    <property type="evidence" value="ECO:0007669"/>
    <property type="project" value="InterPro"/>
</dbReference>
<dbReference type="PANTHER" id="PTHR43022:SF1">
    <property type="entry name" value="PROTEIN SMF"/>
    <property type="match status" value="1"/>
</dbReference>
<dbReference type="InterPro" id="IPR036390">
    <property type="entry name" value="WH_DNA-bd_sf"/>
</dbReference>
<evidence type="ECO:0000313" key="4">
    <source>
        <dbReference type="EMBL" id="NIH52421.1"/>
    </source>
</evidence>
<organism evidence="4 5">
    <name type="scientific">Lysinibacter cavernae</name>
    <dbReference type="NCBI Taxonomy" id="1640652"/>
    <lineage>
        <taxon>Bacteria</taxon>
        <taxon>Bacillati</taxon>
        <taxon>Actinomycetota</taxon>
        <taxon>Actinomycetes</taxon>
        <taxon>Micrococcales</taxon>
        <taxon>Microbacteriaceae</taxon>
        <taxon>Lysinibacter</taxon>
    </lineage>
</organism>
<dbReference type="InterPro" id="IPR057666">
    <property type="entry name" value="DrpA_SLOG"/>
</dbReference>
<reference evidence="4 5" key="1">
    <citation type="submission" date="2020-02" db="EMBL/GenBank/DDBJ databases">
        <title>Sequencing the genomes of 1000 actinobacteria strains.</title>
        <authorList>
            <person name="Klenk H.-P."/>
        </authorList>
    </citation>
    <scope>NUCLEOTIDE SEQUENCE [LARGE SCALE GENOMIC DNA]</scope>
    <source>
        <strain evidence="4 5">DSM 27960</strain>
    </source>
</reference>
<feature type="region of interest" description="Disordered" evidence="2">
    <location>
        <begin position="385"/>
        <end position="419"/>
    </location>
</feature>
<dbReference type="AlphaFoldDB" id="A0A7X5QYS0"/>
<dbReference type="Pfam" id="PF02481">
    <property type="entry name" value="DNA_processg_A"/>
    <property type="match status" value="1"/>
</dbReference>
<comment type="similarity">
    <text evidence="1">Belongs to the DprA/Smf family.</text>
</comment>
<feature type="compositionally biased region" description="Low complexity" evidence="2">
    <location>
        <begin position="112"/>
        <end position="126"/>
    </location>
</feature>
<dbReference type="Proteomes" id="UP000541033">
    <property type="component" value="Unassembled WGS sequence"/>
</dbReference>
<feature type="compositionally biased region" description="Basic and acidic residues" evidence="2">
    <location>
        <begin position="77"/>
        <end position="94"/>
    </location>
</feature>
<feature type="region of interest" description="Disordered" evidence="2">
    <location>
        <begin position="77"/>
        <end position="131"/>
    </location>
</feature>
<keyword evidence="5" id="KW-1185">Reference proteome</keyword>
<evidence type="ECO:0000256" key="1">
    <source>
        <dbReference type="ARBA" id="ARBA00006525"/>
    </source>
</evidence>
<proteinExistence type="inferred from homology"/>
<dbReference type="PANTHER" id="PTHR43022">
    <property type="entry name" value="PROTEIN SMF"/>
    <property type="match status" value="1"/>
</dbReference>
<sequence length="588" mass="61952">MSTLFGLDEALVQAAAGKLLGPLNTADVDLPAVFARSVWSRLAEPGDRVAGAVVAAIGPSEALNALLDGTLRRAIRSVEGERHREPDHDLRRGENTANGGLPGRDSAAPAARTGQTLRTGQTTSTGRDPDQSLATAIERWLPRLNSAEVLRTVDAAEQLGARLITPEHPAWPDKLNDLEFHAPLALWVRGSIEHLRCPSVSIVGSRAASGYGEHVTAEFAGGLTTRGINIVSGGAYGIDGMAHRAALAGSAPTIAVLAGGIDRLYPSGHEDLLRRIIAQGSALSELPPGFSPTRWRFLQRNRLIAALSTVTLVCEAGTRSGSLNTAAHASSLGRALGAVPGPITSAASAGCHRLLREFDASCITSLEDLDELFWGINHDPNVQANCVGGHSDDTTQQSLDGRKPGDQGSEPAGQGTEFVNESCEPNEAFLGRATEGEASNLNQQTQSLQTQSQQSQSQQSQNRQSPSQQGQTQQNLSSKAILLSDTRLPHEQDASGQISDRPCGSGSSTEQNSRVGAVRTSATSIRLLDALKPRAPKTIIELARETGLDPASVRAGLGELFAEGRAQEHDRGWTHGPTVNSAARPSRG</sequence>
<gene>
    <name evidence="4" type="ORF">FHX76_000289</name>
</gene>
<dbReference type="Gene3D" id="3.40.50.450">
    <property type="match status" value="1"/>
</dbReference>
<feature type="region of interest" description="Disordered" evidence="2">
    <location>
        <begin position="439"/>
        <end position="476"/>
    </location>
</feature>